<proteinExistence type="predicted"/>
<dbReference type="Proteomes" id="UP000664761">
    <property type="component" value="Unassembled WGS sequence"/>
</dbReference>
<dbReference type="PANTHER" id="PTHR38600:SF2">
    <property type="entry name" value="SLL0088 PROTEIN"/>
    <property type="match status" value="1"/>
</dbReference>
<feature type="domain" description="HTH arsR-type" evidence="1">
    <location>
        <begin position="1"/>
        <end position="94"/>
    </location>
</feature>
<keyword evidence="3" id="KW-1185">Reference proteome</keyword>
<evidence type="ECO:0000313" key="3">
    <source>
        <dbReference type="Proteomes" id="UP000664761"/>
    </source>
</evidence>
<dbReference type="CDD" id="cd00090">
    <property type="entry name" value="HTH_ARSR"/>
    <property type="match status" value="1"/>
</dbReference>
<evidence type="ECO:0000259" key="1">
    <source>
        <dbReference type="PROSITE" id="PS50987"/>
    </source>
</evidence>
<dbReference type="InterPro" id="IPR036388">
    <property type="entry name" value="WH-like_DNA-bd_sf"/>
</dbReference>
<dbReference type="NCBIfam" id="NF033788">
    <property type="entry name" value="HTH_metalloreg"/>
    <property type="match status" value="1"/>
</dbReference>
<dbReference type="Pfam" id="PF12840">
    <property type="entry name" value="HTH_20"/>
    <property type="match status" value="1"/>
</dbReference>
<reference evidence="2 3" key="1">
    <citation type="submission" date="2021-03" db="EMBL/GenBank/DDBJ databases">
        <title>Sneathiella sp. CAU 1612 isolated from Kang Won-do.</title>
        <authorList>
            <person name="Kim W."/>
        </authorList>
    </citation>
    <scope>NUCLEOTIDE SEQUENCE [LARGE SCALE GENOMIC DNA]</scope>
    <source>
        <strain evidence="2 3">CAU 1612</strain>
    </source>
</reference>
<dbReference type="PANTHER" id="PTHR38600">
    <property type="entry name" value="TRANSCRIPTIONAL REGULATORY PROTEIN"/>
    <property type="match status" value="1"/>
</dbReference>
<name>A0ABS3F8E0_9PROT</name>
<dbReference type="InterPro" id="IPR001845">
    <property type="entry name" value="HTH_ArsR_DNA-bd_dom"/>
</dbReference>
<dbReference type="SUPFAM" id="SSF46785">
    <property type="entry name" value="Winged helix' DNA-binding domain"/>
    <property type="match status" value="1"/>
</dbReference>
<dbReference type="EMBL" id="JAFLNC010000005">
    <property type="protein sequence ID" value="MBO0334771.1"/>
    <property type="molecule type" value="Genomic_DNA"/>
</dbReference>
<dbReference type="InterPro" id="IPR036390">
    <property type="entry name" value="WH_DNA-bd_sf"/>
</dbReference>
<comment type="caution">
    <text evidence="2">The sequence shown here is derived from an EMBL/GenBank/DDBJ whole genome shotgun (WGS) entry which is preliminary data.</text>
</comment>
<protein>
    <submittedName>
        <fullName evidence="2">Helix-turn-helix transcriptional regulator</fullName>
    </submittedName>
</protein>
<gene>
    <name evidence="2" type="ORF">J0X12_14185</name>
</gene>
<evidence type="ECO:0000313" key="2">
    <source>
        <dbReference type="EMBL" id="MBO0334771.1"/>
    </source>
</evidence>
<dbReference type="RefSeq" id="WP_207046947.1">
    <property type="nucleotide sequence ID" value="NZ_JAFLNC010000005.1"/>
</dbReference>
<dbReference type="InterPro" id="IPR011991">
    <property type="entry name" value="ArsR-like_HTH"/>
</dbReference>
<dbReference type="SMART" id="SM00418">
    <property type="entry name" value="HTH_ARSR"/>
    <property type="match status" value="1"/>
</dbReference>
<dbReference type="Gene3D" id="1.10.10.10">
    <property type="entry name" value="Winged helix-like DNA-binding domain superfamily/Winged helix DNA-binding domain"/>
    <property type="match status" value="1"/>
</dbReference>
<accession>A0ABS3F8E0</accession>
<organism evidence="2 3">
    <name type="scientific">Sneathiella sedimenti</name>
    <dbReference type="NCBI Taxonomy" id="2816034"/>
    <lineage>
        <taxon>Bacteria</taxon>
        <taxon>Pseudomonadati</taxon>
        <taxon>Pseudomonadota</taxon>
        <taxon>Alphaproteobacteria</taxon>
        <taxon>Sneathiellales</taxon>
        <taxon>Sneathiellaceae</taxon>
        <taxon>Sneathiella</taxon>
    </lineage>
</organism>
<sequence>MPNNHSDIDSLFRTLADPTRRAVVDRLSQGPATVAELAKPFPMALPSFLQHLGVLEKGNIITTKKVGRVRTCYLQPEALKVIEGWLADRRTMWVRRLDALEQYLDNDQLG</sequence>
<dbReference type="PROSITE" id="PS50987">
    <property type="entry name" value="HTH_ARSR_2"/>
    <property type="match status" value="1"/>
</dbReference>